<evidence type="ECO:0000313" key="3">
    <source>
        <dbReference type="Proteomes" id="UP001190700"/>
    </source>
</evidence>
<name>A0AAE0L8J6_9CHLO</name>
<evidence type="ECO:0000256" key="1">
    <source>
        <dbReference type="SAM" id="MobiDB-lite"/>
    </source>
</evidence>
<dbReference type="EMBL" id="LGRX02006812">
    <property type="protein sequence ID" value="KAK3276033.1"/>
    <property type="molecule type" value="Genomic_DNA"/>
</dbReference>
<proteinExistence type="predicted"/>
<protein>
    <submittedName>
        <fullName evidence="2">Uncharacterized protein</fullName>
    </submittedName>
</protein>
<gene>
    <name evidence="2" type="ORF">CYMTET_15870</name>
</gene>
<accession>A0AAE0L8J6</accession>
<keyword evidence="3" id="KW-1185">Reference proteome</keyword>
<sequence length="192" mass="20538">WDAADPLLEQPTKGGGELRGSPYTKRSRAKPSRPSFVHIHTSLNSVTGKEPLLEGWGGITGDPLSAENWPTKSMPASLTPPPADALRHTPQSAPKSAPHRALGSPMVPRSPSGRTGELITPQTAIALLPRTPGKRMNPGVEAELRRKYIQGPRAKKCSLAEANSGDTEKSLNLAQYPHLQLGIIPSSNSAYF</sequence>
<feature type="non-terminal residue" evidence="2">
    <location>
        <position position="1"/>
    </location>
</feature>
<evidence type="ECO:0000313" key="2">
    <source>
        <dbReference type="EMBL" id="KAK3276033.1"/>
    </source>
</evidence>
<feature type="region of interest" description="Disordered" evidence="1">
    <location>
        <begin position="1"/>
        <end position="117"/>
    </location>
</feature>
<reference evidence="2 3" key="1">
    <citation type="journal article" date="2015" name="Genome Biol. Evol.">
        <title>Comparative Genomics of a Bacterivorous Green Alga Reveals Evolutionary Causalities and Consequences of Phago-Mixotrophic Mode of Nutrition.</title>
        <authorList>
            <person name="Burns J.A."/>
            <person name="Paasch A."/>
            <person name="Narechania A."/>
            <person name="Kim E."/>
        </authorList>
    </citation>
    <scope>NUCLEOTIDE SEQUENCE [LARGE SCALE GENOMIC DNA]</scope>
    <source>
        <strain evidence="2 3">PLY_AMNH</strain>
    </source>
</reference>
<comment type="caution">
    <text evidence="2">The sequence shown here is derived from an EMBL/GenBank/DDBJ whole genome shotgun (WGS) entry which is preliminary data.</text>
</comment>
<dbReference type="Proteomes" id="UP001190700">
    <property type="component" value="Unassembled WGS sequence"/>
</dbReference>
<dbReference type="AlphaFoldDB" id="A0AAE0L8J6"/>
<organism evidence="2 3">
    <name type="scientific">Cymbomonas tetramitiformis</name>
    <dbReference type="NCBI Taxonomy" id="36881"/>
    <lineage>
        <taxon>Eukaryota</taxon>
        <taxon>Viridiplantae</taxon>
        <taxon>Chlorophyta</taxon>
        <taxon>Pyramimonadophyceae</taxon>
        <taxon>Pyramimonadales</taxon>
        <taxon>Pyramimonadaceae</taxon>
        <taxon>Cymbomonas</taxon>
    </lineage>
</organism>